<protein>
    <submittedName>
        <fullName evidence="3">Magnesium-chelatase 60 kDa subunit</fullName>
    </submittedName>
</protein>
<feature type="region of interest" description="Disordered" evidence="1">
    <location>
        <begin position="260"/>
        <end position="282"/>
    </location>
</feature>
<dbReference type="EMBL" id="BPQQ01000010">
    <property type="protein sequence ID" value="GJD99123.1"/>
    <property type="molecule type" value="Genomic_DNA"/>
</dbReference>
<feature type="domain" description="VWFA" evidence="2">
    <location>
        <begin position="387"/>
        <end position="567"/>
    </location>
</feature>
<accession>A0ABQ4SBF2</accession>
<evidence type="ECO:0000313" key="3">
    <source>
        <dbReference type="EMBL" id="GJD99123.1"/>
    </source>
</evidence>
<dbReference type="Gene3D" id="3.40.50.300">
    <property type="entry name" value="P-loop containing nucleotide triphosphate hydrolases"/>
    <property type="match status" value="1"/>
</dbReference>
<dbReference type="Gene3D" id="1.10.8.80">
    <property type="entry name" value="Magnesium chelatase subunit I, C-Terminal domain"/>
    <property type="match status" value="1"/>
</dbReference>
<dbReference type="NCBIfam" id="NF009943">
    <property type="entry name" value="PRK13406.1"/>
    <property type="match status" value="1"/>
</dbReference>
<dbReference type="InterPro" id="IPR036465">
    <property type="entry name" value="vWFA_dom_sf"/>
</dbReference>
<dbReference type="PANTHER" id="PTHR43473">
    <property type="entry name" value="MAGNESIUM-CHELATASE SUBUNIT CHLD, CHLOROPLASTIC"/>
    <property type="match status" value="1"/>
</dbReference>
<proteinExistence type="predicted"/>
<feature type="compositionally biased region" description="Low complexity" evidence="1">
    <location>
        <begin position="269"/>
        <end position="282"/>
    </location>
</feature>
<reference evidence="3" key="2">
    <citation type="submission" date="2021-08" db="EMBL/GenBank/DDBJ databases">
        <authorList>
            <person name="Tani A."/>
            <person name="Ola A."/>
            <person name="Ogura Y."/>
            <person name="Katsura K."/>
            <person name="Hayashi T."/>
        </authorList>
    </citation>
    <scope>NUCLEOTIDE SEQUENCE</scope>
    <source>
        <strain evidence="3">DSM 17168</strain>
    </source>
</reference>
<evidence type="ECO:0000313" key="4">
    <source>
        <dbReference type="Proteomes" id="UP001055153"/>
    </source>
</evidence>
<dbReference type="Gene3D" id="3.40.50.410">
    <property type="entry name" value="von Willebrand factor, type A domain"/>
    <property type="match status" value="1"/>
</dbReference>
<gene>
    <name evidence="3" type="primary">bchD</name>
    <name evidence="3" type="ORF">GMJLKIPL_1039</name>
</gene>
<feature type="region of interest" description="Disordered" evidence="1">
    <location>
        <begin position="311"/>
        <end position="341"/>
    </location>
</feature>
<dbReference type="SMART" id="SM00327">
    <property type="entry name" value="VWA"/>
    <property type="match status" value="1"/>
</dbReference>
<evidence type="ECO:0000256" key="1">
    <source>
        <dbReference type="SAM" id="MobiDB-lite"/>
    </source>
</evidence>
<comment type="caution">
    <text evidence="3">The sequence shown here is derived from an EMBL/GenBank/DDBJ whole genome shotgun (WGS) entry which is preliminary data.</text>
</comment>
<dbReference type="PANTHER" id="PTHR43473:SF2">
    <property type="entry name" value="MAGNESIUM-CHELATASE SUBUNIT CHLD, CHLOROPLASTIC"/>
    <property type="match status" value="1"/>
</dbReference>
<dbReference type="SUPFAM" id="SSF52540">
    <property type="entry name" value="P-loop containing nucleoside triphosphate hydrolases"/>
    <property type="match status" value="1"/>
</dbReference>
<dbReference type="InterPro" id="IPR002035">
    <property type="entry name" value="VWF_A"/>
</dbReference>
<reference evidence="3" key="1">
    <citation type="journal article" date="2021" name="Front. Microbiol.">
        <title>Comprehensive Comparative Genomics and Phenotyping of Methylobacterium Species.</title>
        <authorList>
            <person name="Alessa O."/>
            <person name="Ogura Y."/>
            <person name="Fujitani Y."/>
            <person name="Takami H."/>
            <person name="Hayashi T."/>
            <person name="Sahin N."/>
            <person name="Tani A."/>
        </authorList>
    </citation>
    <scope>NUCLEOTIDE SEQUENCE</scope>
    <source>
        <strain evidence="3">DSM 17168</strain>
    </source>
</reference>
<sequence>MSTPAEDTVWFHAGLAAALFALDPAGCGGVVLRARPGPAREAWLTRLRALLPAQTPMPRLTAGIGDENLLGGLDLPATLRAGHAVLRPGLLAQADGGVVIVPMAERLTAGTAVRIAQALDTGEVEIARDGLAARLPARCGLVLLDEGEEADEAVSAALADRAALWLDLDTVRLPDLAAPLPDLDREAARACLDGMTCDEEAVGRLCRIALALGIASLRAPVLALRVARLHAALGGRRAVAEDDLAAAAALVLAPRALHRPAEPEPAETPPESETEPAAGEGMAAQDRVLAAAAAALPAGLLARLLAGQGPRARAPSAGRAGAASAQPRRGRPVGARPGDPRRGRLALVETLRAAAPWQRLRGASPGRILMRPEDIRIRRLVQRTETTTVFAVDASGSAALERLAEAKGAVELLLAECYVRRDRVALIAFRGREADLLLPPTRSLVRAKRALAALPGGGGTPLAAGLDAAAALAEGIRRGGRTPVVVLLTDGRANVSRSGAPGRAEAAQDALAAAKALAAYGTRALLIDTASLPQESARRLAAAMAAHYLPMPQADAAQLSRAVRRETAARG</sequence>
<organism evidence="3 4">
    <name type="scientific">Methylobacterium isbiliense</name>
    <dbReference type="NCBI Taxonomy" id="315478"/>
    <lineage>
        <taxon>Bacteria</taxon>
        <taxon>Pseudomonadati</taxon>
        <taxon>Pseudomonadota</taxon>
        <taxon>Alphaproteobacteria</taxon>
        <taxon>Hyphomicrobiales</taxon>
        <taxon>Methylobacteriaceae</taxon>
        <taxon>Methylobacterium</taxon>
    </lineage>
</organism>
<dbReference type="Pfam" id="PF13519">
    <property type="entry name" value="VWA_2"/>
    <property type="match status" value="1"/>
</dbReference>
<dbReference type="InterPro" id="IPR041628">
    <property type="entry name" value="ChlI/MoxR_AAA_lid"/>
</dbReference>
<dbReference type="InterPro" id="IPR027417">
    <property type="entry name" value="P-loop_NTPase"/>
</dbReference>
<dbReference type="PROSITE" id="PS50234">
    <property type="entry name" value="VWFA"/>
    <property type="match status" value="1"/>
</dbReference>
<evidence type="ECO:0000259" key="2">
    <source>
        <dbReference type="PROSITE" id="PS50234"/>
    </source>
</evidence>
<feature type="compositionally biased region" description="Low complexity" evidence="1">
    <location>
        <begin position="311"/>
        <end position="337"/>
    </location>
</feature>
<dbReference type="Proteomes" id="UP001055153">
    <property type="component" value="Unassembled WGS sequence"/>
</dbReference>
<dbReference type="RefSeq" id="WP_238233998.1">
    <property type="nucleotide sequence ID" value="NZ_BPQQ01000010.1"/>
</dbReference>
<name>A0ABQ4SBF2_9HYPH</name>
<dbReference type="Pfam" id="PF17863">
    <property type="entry name" value="AAA_lid_2"/>
    <property type="match status" value="1"/>
</dbReference>
<keyword evidence="4" id="KW-1185">Reference proteome</keyword>
<dbReference type="SUPFAM" id="SSF53300">
    <property type="entry name" value="vWA-like"/>
    <property type="match status" value="1"/>
</dbReference>